<reference evidence="2" key="1">
    <citation type="submission" date="2017-02" db="EMBL/GenBank/DDBJ databases">
        <authorList>
            <person name="Varghese N."/>
            <person name="Submissions S."/>
        </authorList>
    </citation>
    <scope>NUCLEOTIDE SEQUENCE [LARGE SCALE GENOMIC DNA]</scope>
    <source>
        <strain evidence="2">DSM 23546</strain>
    </source>
</reference>
<evidence type="ECO:0000313" key="2">
    <source>
        <dbReference type="Proteomes" id="UP000190339"/>
    </source>
</evidence>
<sequence length="80" mass="9456">MTDRTTLVTMLEKLHSTNADEIYLKMNKRLSNFDSSWIKTITFDNGKEFAHHHKIAKDLKAKLTLLDLIPLRTKEQWKIE</sequence>
<gene>
    <name evidence="1" type="ORF">SAMN05660866_02030</name>
</gene>
<dbReference type="Proteomes" id="UP000190339">
    <property type="component" value="Unassembled WGS sequence"/>
</dbReference>
<organism evidence="1 2">
    <name type="scientific">Maribacter arcticus</name>
    <dbReference type="NCBI Taxonomy" id="561365"/>
    <lineage>
        <taxon>Bacteria</taxon>
        <taxon>Pseudomonadati</taxon>
        <taxon>Bacteroidota</taxon>
        <taxon>Flavobacteriia</taxon>
        <taxon>Flavobacteriales</taxon>
        <taxon>Flavobacteriaceae</taxon>
        <taxon>Maribacter</taxon>
    </lineage>
</organism>
<evidence type="ECO:0008006" key="3">
    <source>
        <dbReference type="Google" id="ProtNLM"/>
    </source>
</evidence>
<dbReference type="STRING" id="561365.SAMN05660866_02030"/>
<accession>A0A1T5C2E2</accession>
<dbReference type="EMBL" id="FUYL01000005">
    <property type="protein sequence ID" value="SKB53547.1"/>
    <property type="molecule type" value="Genomic_DNA"/>
</dbReference>
<evidence type="ECO:0000313" key="1">
    <source>
        <dbReference type="EMBL" id="SKB53547.1"/>
    </source>
</evidence>
<dbReference type="AlphaFoldDB" id="A0A1T5C2E2"/>
<proteinExistence type="predicted"/>
<name>A0A1T5C2E2_9FLAO</name>
<keyword evidence="2" id="KW-1185">Reference proteome</keyword>
<protein>
    <recommendedName>
        <fullName evidence="3">Integrase catalytic domain-containing protein</fullName>
    </recommendedName>
</protein>